<organism evidence="1 2">
    <name type="scientific">Streptomyces massasporeus</name>
    <dbReference type="NCBI Taxonomy" id="67324"/>
    <lineage>
        <taxon>Bacteria</taxon>
        <taxon>Bacillati</taxon>
        <taxon>Actinomycetota</taxon>
        <taxon>Actinomycetes</taxon>
        <taxon>Kitasatosporales</taxon>
        <taxon>Streptomycetaceae</taxon>
        <taxon>Streptomyces</taxon>
    </lineage>
</organism>
<evidence type="ECO:0000313" key="2">
    <source>
        <dbReference type="Proteomes" id="UP001601288"/>
    </source>
</evidence>
<keyword evidence="2" id="KW-1185">Reference proteome</keyword>
<evidence type="ECO:0000313" key="1">
    <source>
        <dbReference type="EMBL" id="MFE9226134.1"/>
    </source>
</evidence>
<dbReference type="RefSeq" id="WP_358278787.1">
    <property type="nucleotide sequence ID" value="NZ_JBEYGJ010000003.1"/>
</dbReference>
<name>A0ABW6LEI4_9ACTN</name>
<dbReference type="Proteomes" id="UP001601288">
    <property type="component" value="Unassembled WGS sequence"/>
</dbReference>
<gene>
    <name evidence="1" type="ORF">ACFYM3_16145</name>
</gene>
<evidence type="ECO:0008006" key="3">
    <source>
        <dbReference type="Google" id="ProtNLM"/>
    </source>
</evidence>
<protein>
    <recommendedName>
        <fullName evidence="3">Transposase</fullName>
    </recommendedName>
</protein>
<sequence>MRGIYHLVTDGLTQTTPCRKLHQVHEVVIWQLWPSELARDWLGLELRPLPLLPRTCGR</sequence>
<reference evidence="1 2" key="1">
    <citation type="submission" date="2024-10" db="EMBL/GenBank/DDBJ databases">
        <title>The Natural Products Discovery Center: Release of the First 8490 Sequenced Strains for Exploring Actinobacteria Biosynthetic Diversity.</title>
        <authorList>
            <person name="Kalkreuter E."/>
            <person name="Kautsar S.A."/>
            <person name="Yang D."/>
            <person name="Bader C.D."/>
            <person name="Teijaro C.N."/>
            <person name="Fluegel L."/>
            <person name="Davis C.M."/>
            <person name="Simpson J.R."/>
            <person name="Lauterbach L."/>
            <person name="Steele A.D."/>
            <person name="Gui C."/>
            <person name="Meng S."/>
            <person name="Li G."/>
            <person name="Viehrig K."/>
            <person name="Ye F."/>
            <person name="Su P."/>
            <person name="Kiefer A.F."/>
            <person name="Nichols A."/>
            <person name="Cepeda A.J."/>
            <person name="Yan W."/>
            <person name="Fan B."/>
            <person name="Jiang Y."/>
            <person name="Adhikari A."/>
            <person name="Zheng C.-J."/>
            <person name="Schuster L."/>
            <person name="Cowan T.M."/>
            <person name="Smanski M.J."/>
            <person name="Chevrette M.G."/>
            <person name="De Carvalho L.P.S."/>
            <person name="Shen B."/>
        </authorList>
    </citation>
    <scope>NUCLEOTIDE SEQUENCE [LARGE SCALE GENOMIC DNA]</scope>
    <source>
        <strain evidence="1 2">NPDC007066</strain>
    </source>
</reference>
<accession>A0ABW6LEI4</accession>
<dbReference type="EMBL" id="JBIAFP010000008">
    <property type="protein sequence ID" value="MFE9226134.1"/>
    <property type="molecule type" value="Genomic_DNA"/>
</dbReference>
<proteinExistence type="predicted"/>
<comment type="caution">
    <text evidence="1">The sequence shown here is derived from an EMBL/GenBank/DDBJ whole genome shotgun (WGS) entry which is preliminary data.</text>
</comment>